<dbReference type="Proteomes" id="UP000502502">
    <property type="component" value="Chromosome"/>
</dbReference>
<sequence length="368" mass="39249">MCARRFLIVVTILTLMAVGAAFAVFQWGGTALLSQATPQGHYQAPPPSSGPDYASLDSWVARPGIAEDPSGWRPPTAPPSTASGPAHVFYIHPTTYLLSDRWNAPLKPGGDTEFRTRLFVQSQASALADAGDVWAPRYRQAAYGAFLLKSADAAQALDLAYSDVSAAFRTFLAAVPADDPIVLAGHSQGSLHLMRLLADYRQQLDGRIAAAYVVGWPVSHTADLPAIGLPPCATPGQSRCLLTWLTFGDPANPSILLDAWEKGSARSGQPYRREDIICVNPITGTDKGAAVPGDNPGTLVPSGNLMTAELQPGRVGASCEEGLLKLNGDVPTMGPFVLPGNNYHVYDYALFWGAIRRDVGRRVAAWAR</sequence>
<accession>A0A6G7ZNL4</accession>
<dbReference type="InterPro" id="IPR021440">
    <property type="entry name" value="DUF3089"/>
</dbReference>
<dbReference type="InterPro" id="IPR029058">
    <property type="entry name" value="AB_hydrolase_fold"/>
</dbReference>
<dbReference type="EMBL" id="CP049871">
    <property type="protein sequence ID" value="QIL02574.1"/>
    <property type="molecule type" value="Genomic_DNA"/>
</dbReference>
<keyword evidence="2" id="KW-1185">Reference proteome</keyword>
<dbReference type="Pfam" id="PF11288">
    <property type="entry name" value="DUF3089"/>
    <property type="match status" value="1"/>
</dbReference>
<gene>
    <name evidence="1" type="ORF">G7078_07085</name>
</gene>
<dbReference type="Gene3D" id="3.40.50.1820">
    <property type="entry name" value="alpha/beta hydrolase"/>
    <property type="match status" value="1"/>
</dbReference>
<evidence type="ECO:0000313" key="1">
    <source>
        <dbReference type="EMBL" id="QIL02574.1"/>
    </source>
</evidence>
<organism evidence="1 2">
    <name type="scientific">Sphingomonas sinipercae</name>
    <dbReference type="NCBI Taxonomy" id="2714944"/>
    <lineage>
        <taxon>Bacteria</taxon>
        <taxon>Pseudomonadati</taxon>
        <taxon>Pseudomonadota</taxon>
        <taxon>Alphaproteobacteria</taxon>
        <taxon>Sphingomonadales</taxon>
        <taxon>Sphingomonadaceae</taxon>
        <taxon>Sphingomonas</taxon>
    </lineage>
</organism>
<proteinExistence type="predicted"/>
<protein>
    <submittedName>
        <fullName evidence="1">DUF3089 domain-containing protein</fullName>
    </submittedName>
</protein>
<dbReference type="SUPFAM" id="SSF53474">
    <property type="entry name" value="alpha/beta-Hydrolases"/>
    <property type="match status" value="1"/>
</dbReference>
<evidence type="ECO:0000313" key="2">
    <source>
        <dbReference type="Proteomes" id="UP000502502"/>
    </source>
</evidence>
<dbReference type="AlphaFoldDB" id="A0A6G7ZNL4"/>
<dbReference type="RefSeq" id="WP_166094447.1">
    <property type="nucleotide sequence ID" value="NZ_CP049871.1"/>
</dbReference>
<name>A0A6G7ZNL4_9SPHN</name>
<reference evidence="1 2" key="1">
    <citation type="submission" date="2020-03" db="EMBL/GenBank/DDBJ databases">
        <title>Sphingomonas sp. nov., isolated from fish.</title>
        <authorList>
            <person name="Hyun D.-W."/>
            <person name="Bae J.-W."/>
        </authorList>
    </citation>
    <scope>NUCLEOTIDE SEQUENCE [LARGE SCALE GENOMIC DNA]</scope>
    <source>
        <strain evidence="1 2">HDW15C</strain>
    </source>
</reference>
<dbReference type="KEGG" id="ssin:G7078_07085"/>